<dbReference type="AlphaFoldDB" id="A0A9Q0AIV3"/>
<comment type="caution">
    <text evidence="1">The sequence shown here is derived from an EMBL/GenBank/DDBJ whole genome shotgun (WGS) entry which is preliminary data.</text>
</comment>
<evidence type="ECO:0000313" key="2">
    <source>
        <dbReference type="Proteomes" id="UP000829685"/>
    </source>
</evidence>
<evidence type="ECO:0008006" key="3">
    <source>
        <dbReference type="Google" id="ProtNLM"/>
    </source>
</evidence>
<accession>A0A9Q0AIV3</accession>
<name>A0A9Q0AIV3_9PEZI</name>
<reference evidence="1" key="1">
    <citation type="submission" date="2021-03" db="EMBL/GenBank/DDBJ databases">
        <title>Revisited historic fungal species revealed as producer of novel bioactive compounds through whole genome sequencing and comparative genomics.</title>
        <authorList>
            <person name="Vignolle G.A."/>
            <person name="Hochenegger N."/>
            <person name="Mach R.L."/>
            <person name="Mach-Aigner A.R."/>
            <person name="Javad Rahimi M."/>
            <person name="Salim K.A."/>
            <person name="Chan C.M."/>
            <person name="Lim L.B.L."/>
            <person name="Cai F."/>
            <person name="Druzhinina I.S."/>
            <person name="U'Ren J.M."/>
            <person name="Derntl C."/>
        </authorList>
    </citation>
    <scope>NUCLEOTIDE SEQUENCE</scope>
    <source>
        <strain evidence="1">TUCIM 5799</strain>
    </source>
</reference>
<evidence type="ECO:0000313" key="1">
    <source>
        <dbReference type="EMBL" id="KAI1860460.1"/>
    </source>
</evidence>
<gene>
    <name evidence="1" type="ORF">JX265_009859</name>
</gene>
<dbReference type="EMBL" id="JAFIMR010000031">
    <property type="protein sequence ID" value="KAI1860460.1"/>
    <property type="molecule type" value="Genomic_DNA"/>
</dbReference>
<dbReference type="Proteomes" id="UP000829685">
    <property type="component" value="Unassembled WGS sequence"/>
</dbReference>
<proteinExistence type="predicted"/>
<protein>
    <recommendedName>
        <fullName evidence="3">Lectin</fullName>
    </recommendedName>
</protein>
<organism evidence="1 2">
    <name type="scientific">Neoarthrinium moseri</name>
    <dbReference type="NCBI Taxonomy" id="1658444"/>
    <lineage>
        <taxon>Eukaryota</taxon>
        <taxon>Fungi</taxon>
        <taxon>Dikarya</taxon>
        <taxon>Ascomycota</taxon>
        <taxon>Pezizomycotina</taxon>
        <taxon>Sordariomycetes</taxon>
        <taxon>Xylariomycetidae</taxon>
        <taxon>Amphisphaeriales</taxon>
        <taxon>Apiosporaceae</taxon>
        <taxon>Neoarthrinium</taxon>
    </lineage>
</organism>
<keyword evidence="2" id="KW-1185">Reference proteome</keyword>
<sequence>MPSRSTHGTFTVGSDWGQIDLTSPNGSLMLDPRHPVSQSMQGKVTATDNTTIVWTTGTRDSLANATIPFLIENNGNPVDIKIQHGDDGHYPSDKQGWATAKFGQHSYKNDTVKENGYNAEFYTECPVDKDD</sequence>